<keyword evidence="6 8" id="KW-0472">Membrane</keyword>
<dbReference type="GO" id="GO:0008519">
    <property type="term" value="F:ammonium channel activity"/>
    <property type="evidence" value="ECO:0007669"/>
    <property type="project" value="InterPro"/>
</dbReference>
<dbReference type="InterPro" id="IPR024041">
    <property type="entry name" value="NH4_transpt_AmtB-like_dom"/>
</dbReference>
<evidence type="ECO:0000256" key="1">
    <source>
        <dbReference type="ARBA" id="ARBA00004141"/>
    </source>
</evidence>
<feature type="domain" description="Ammonium transporter AmtB-like" evidence="9">
    <location>
        <begin position="1"/>
        <end position="180"/>
    </location>
</feature>
<keyword evidence="7" id="KW-0924">Ammonia transport</keyword>
<feature type="transmembrane region" description="Helical" evidence="8">
    <location>
        <begin position="237"/>
        <end position="259"/>
    </location>
</feature>
<dbReference type="Proteomes" id="UP000485058">
    <property type="component" value="Unassembled WGS sequence"/>
</dbReference>
<evidence type="ECO:0000256" key="4">
    <source>
        <dbReference type="ARBA" id="ARBA00022692"/>
    </source>
</evidence>
<proteinExistence type="inferred from homology"/>
<comment type="similarity">
    <text evidence="2">Belongs to the ammonia transporter channel (TC 1.A.11.2) family.</text>
</comment>
<dbReference type="PANTHER" id="PTHR11730">
    <property type="entry name" value="AMMONIUM TRANSPORTER"/>
    <property type="match status" value="1"/>
</dbReference>
<evidence type="ECO:0000256" key="8">
    <source>
        <dbReference type="SAM" id="Phobius"/>
    </source>
</evidence>
<evidence type="ECO:0000313" key="10">
    <source>
        <dbReference type="EMBL" id="GFH16686.1"/>
    </source>
</evidence>
<keyword evidence="3" id="KW-0813">Transport</keyword>
<keyword evidence="11" id="KW-1185">Reference proteome</keyword>
<evidence type="ECO:0000259" key="9">
    <source>
        <dbReference type="Pfam" id="PF00909"/>
    </source>
</evidence>
<evidence type="ECO:0000256" key="2">
    <source>
        <dbReference type="ARBA" id="ARBA00005887"/>
    </source>
</evidence>
<feature type="domain" description="Ammonium transporter AmtB-like" evidence="9">
    <location>
        <begin position="182"/>
        <end position="286"/>
    </location>
</feature>
<evidence type="ECO:0000313" key="11">
    <source>
        <dbReference type="Proteomes" id="UP000485058"/>
    </source>
</evidence>
<evidence type="ECO:0000256" key="5">
    <source>
        <dbReference type="ARBA" id="ARBA00022989"/>
    </source>
</evidence>
<comment type="caution">
    <text evidence="10">The sequence shown here is derived from an EMBL/GenBank/DDBJ whole genome shotgun (WGS) entry which is preliminary data.</text>
</comment>
<feature type="transmembrane region" description="Helical" evidence="8">
    <location>
        <begin position="140"/>
        <end position="160"/>
    </location>
</feature>
<feature type="transmembrane region" description="Helical" evidence="8">
    <location>
        <begin position="106"/>
        <end position="128"/>
    </location>
</feature>
<dbReference type="SUPFAM" id="SSF111352">
    <property type="entry name" value="Ammonium transporter"/>
    <property type="match status" value="1"/>
</dbReference>
<gene>
    <name evidence="10" type="ORF">HaLaN_13154</name>
</gene>
<keyword evidence="4 8" id="KW-0812">Transmembrane</keyword>
<evidence type="ECO:0000256" key="6">
    <source>
        <dbReference type="ARBA" id="ARBA00023136"/>
    </source>
</evidence>
<dbReference type="Gene3D" id="1.10.3430.10">
    <property type="entry name" value="Ammonium transporter AmtB like domains"/>
    <property type="match status" value="2"/>
</dbReference>
<protein>
    <submittedName>
        <fullName evidence="10">Ammonium_transp domain-containing protein</fullName>
    </submittedName>
</protein>
<comment type="subcellular location">
    <subcellularLocation>
        <location evidence="1">Membrane</location>
        <topology evidence="1">Multi-pass membrane protein</topology>
    </subcellularLocation>
</comment>
<feature type="transmembrane region" description="Helical" evidence="8">
    <location>
        <begin position="25"/>
        <end position="43"/>
    </location>
</feature>
<dbReference type="GO" id="GO:0005886">
    <property type="term" value="C:plasma membrane"/>
    <property type="evidence" value="ECO:0007669"/>
    <property type="project" value="TreeGrafter"/>
</dbReference>
<evidence type="ECO:0000256" key="3">
    <source>
        <dbReference type="ARBA" id="ARBA00022448"/>
    </source>
</evidence>
<feature type="transmembrane region" description="Helical" evidence="8">
    <location>
        <begin position="55"/>
        <end position="80"/>
    </location>
</feature>
<reference evidence="10 11" key="1">
    <citation type="submission" date="2020-02" db="EMBL/GenBank/DDBJ databases">
        <title>Draft genome sequence of Haematococcus lacustris strain NIES-144.</title>
        <authorList>
            <person name="Morimoto D."/>
            <person name="Nakagawa S."/>
            <person name="Yoshida T."/>
            <person name="Sawayama S."/>
        </authorList>
    </citation>
    <scope>NUCLEOTIDE SEQUENCE [LARGE SCALE GENOMIC DNA]</scope>
    <source>
        <strain evidence="10 11">NIES-144</strain>
    </source>
</reference>
<keyword evidence="5 8" id="KW-1133">Transmembrane helix</keyword>
<dbReference type="PANTHER" id="PTHR11730:SF6">
    <property type="entry name" value="AMMONIUM TRANSPORTER"/>
    <property type="match status" value="1"/>
</dbReference>
<organism evidence="10 11">
    <name type="scientific">Haematococcus lacustris</name>
    <name type="common">Green alga</name>
    <name type="synonym">Haematococcus pluvialis</name>
    <dbReference type="NCBI Taxonomy" id="44745"/>
    <lineage>
        <taxon>Eukaryota</taxon>
        <taxon>Viridiplantae</taxon>
        <taxon>Chlorophyta</taxon>
        <taxon>core chlorophytes</taxon>
        <taxon>Chlorophyceae</taxon>
        <taxon>CS clade</taxon>
        <taxon>Chlamydomonadales</taxon>
        <taxon>Haematococcaceae</taxon>
        <taxon>Haematococcus</taxon>
    </lineage>
</organism>
<dbReference type="GO" id="GO:0097272">
    <property type="term" value="P:ammonium homeostasis"/>
    <property type="evidence" value="ECO:0007669"/>
    <property type="project" value="TreeGrafter"/>
</dbReference>
<dbReference type="EMBL" id="BLLF01001036">
    <property type="protein sequence ID" value="GFH16686.1"/>
    <property type="molecule type" value="Genomic_DNA"/>
</dbReference>
<sequence>MFALCCVTIVSGCMTERTQLLAYPVLTLLVTLLIHPVAVHWVWSDGGWLRSVHAGVYFLDFAGCTLVHMIGGVVGLVGAVCVGPRMGRFEECGSVKELRGHDMSSISMGTLMLWFGWFGFNVGSCYLYENPNMQVLNRVALNMTLTASSAGCIALLLGHWLGKGTFDLRVCCNGLLSGLVLRLRVDDPMDNAAVHLGGGALGTVLVGFLARPAYVEQLTGSLGSGVVYGSSLAGTQLGIQLLGLLVICLWAAVPALVVFKGLARCGLLRVDQAAELAGIDTFDHGGPGFPES</sequence>
<dbReference type="AlphaFoldDB" id="A0A699ZBW1"/>
<accession>A0A699ZBW1</accession>
<dbReference type="InterPro" id="IPR029020">
    <property type="entry name" value="Ammonium/urea_transptr"/>
</dbReference>
<feature type="transmembrane region" description="Helical" evidence="8">
    <location>
        <begin position="192"/>
        <end position="214"/>
    </location>
</feature>
<name>A0A699ZBW1_HAELA</name>
<dbReference type="Pfam" id="PF00909">
    <property type="entry name" value="Ammonium_transp"/>
    <property type="match status" value="2"/>
</dbReference>
<evidence type="ECO:0000256" key="7">
    <source>
        <dbReference type="ARBA" id="ARBA00023177"/>
    </source>
</evidence>